<evidence type="ECO:0000256" key="3">
    <source>
        <dbReference type="ARBA" id="ARBA00022741"/>
    </source>
</evidence>
<comment type="similarity">
    <text evidence="1">Belongs to the ABC transporter superfamily.</text>
</comment>
<keyword evidence="7" id="KW-1185">Reference proteome</keyword>
<dbReference type="Gene3D" id="3.40.50.300">
    <property type="entry name" value="P-loop containing nucleotide triphosphate hydrolases"/>
    <property type="match status" value="1"/>
</dbReference>
<evidence type="ECO:0000313" key="7">
    <source>
        <dbReference type="Proteomes" id="UP000515856"/>
    </source>
</evidence>
<dbReference type="EMBL" id="CP060636">
    <property type="protein sequence ID" value="QNM12134.1"/>
    <property type="molecule type" value="Genomic_DNA"/>
</dbReference>
<reference evidence="6 7" key="1">
    <citation type="submission" date="2020-08" db="EMBL/GenBank/DDBJ databases">
        <authorList>
            <person name="Liu C."/>
            <person name="Sun Q."/>
        </authorList>
    </citation>
    <scope>NUCLEOTIDE SEQUENCE [LARGE SCALE GENOMIC DNA]</scope>
    <source>
        <strain evidence="6 7">NSJ-61</strain>
    </source>
</reference>
<protein>
    <submittedName>
        <fullName evidence="6">ABC transporter ATP-binding protein</fullName>
    </submittedName>
</protein>
<dbReference type="InterPro" id="IPR003439">
    <property type="entry name" value="ABC_transporter-like_ATP-bd"/>
</dbReference>
<keyword evidence="4 6" id="KW-0067">ATP-binding</keyword>
<evidence type="ECO:0000259" key="5">
    <source>
        <dbReference type="PROSITE" id="PS50893"/>
    </source>
</evidence>
<dbReference type="GO" id="GO:0016887">
    <property type="term" value="F:ATP hydrolysis activity"/>
    <property type="evidence" value="ECO:0007669"/>
    <property type="project" value="InterPro"/>
</dbReference>
<dbReference type="RefSeq" id="WP_117455115.1">
    <property type="nucleotide sequence ID" value="NZ_CP060636.1"/>
</dbReference>
<dbReference type="InterPro" id="IPR025302">
    <property type="entry name" value="DrrA1/2-like_C"/>
</dbReference>
<feature type="domain" description="ABC transporter" evidence="5">
    <location>
        <begin position="5"/>
        <end position="234"/>
    </location>
</feature>
<dbReference type="PROSITE" id="PS50893">
    <property type="entry name" value="ABC_TRANSPORTER_2"/>
    <property type="match status" value="1"/>
</dbReference>
<dbReference type="PANTHER" id="PTHR43335:SF4">
    <property type="entry name" value="ABC TRANSPORTER, ATP-BINDING PROTEIN"/>
    <property type="match status" value="1"/>
</dbReference>
<evidence type="ECO:0000256" key="4">
    <source>
        <dbReference type="ARBA" id="ARBA00022840"/>
    </source>
</evidence>
<accession>A0A7G9GMV2</accession>
<dbReference type="CDD" id="cd03230">
    <property type="entry name" value="ABC_DR_subfamily_A"/>
    <property type="match status" value="1"/>
</dbReference>
<keyword evidence="3" id="KW-0547">Nucleotide-binding</keyword>
<dbReference type="Pfam" id="PF00005">
    <property type="entry name" value="ABC_tran"/>
    <property type="match status" value="1"/>
</dbReference>
<organism evidence="6 7">
    <name type="scientific">[Eubacterium] hominis</name>
    <dbReference type="NCBI Taxonomy" id="2764325"/>
    <lineage>
        <taxon>Bacteria</taxon>
        <taxon>Bacillati</taxon>
        <taxon>Bacillota</taxon>
        <taxon>Erysipelotrichia</taxon>
        <taxon>Erysipelotrichales</taxon>
        <taxon>Erysipelotrichaceae</taxon>
        <taxon>Amedibacillus</taxon>
    </lineage>
</organism>
<dbReference type="InterPro" id="IPR003593">
    <property type="entry name" value="AAA+_ATPase"/>
</dbReference>
<evidence type="ECO:0000256" key="2">
    <source>
        <dbReference type="ARBA" id="ARBA00022448"/>
    </source>
</evidence>
<dbReference type="SUPFAM" id="SSF52540">
    <property type="entry name" value="P-loop containing nucleoside triphosphate hydrolases"/>
    <property type="match status" value="1"/>
</dbReference>
<dbReference type="GO" id="GO:0005524">
    <property type="term" value="F:ATP binding"/>
    <property type="evidence" value="ECO:0007669"/>
    <property type="project" value="UniProtKB-KW"/>
</dbReference>
<dbReference type="Pfam" id="PF13732">
    <property type="entry name" value="DrrA1-3_C"/>
    <property type="match status" value="1"/>
</dbReference>
<dbReference type="SMART" id="SM00382">
    <property type="entry name" value="AAA"/>
    <property type="match status" value="1"/>
</dbReference>
<evidence type="ECO:0000313" key="6">
    <source>
        <dbReference type="EMBL" id="QNM12134.1"/>
    </source>
</evidence>
<evidence type="ECO:0000256" key="1">
    <source>
        <dbReference type="ARBA" id="ARBA00005417"/>
    </source>
</evidence>
<dbReference type="KEGG" id="ehn:H9Q80_18135"/>
<keyword evidence="2" id="KW-0813">Transport</keyword>
<proteinExistence type="inferred from homology"/>
<dbReference type="Proteomes" id="UP000515856">
    <property type="component" value="Chromosome"/>
</dbReference>
<sequence length="305" mass="34687">MSDILEIQHLKKSFGTQQVLKGIDLHVPQHSIYGFIGQNGAGKTTTMKMILGLLKSDEGSIYVCGEKVSFGETKTNAYIGYLSDVPEYYGFMNATEYMKLCADISHMETSASKLRIQELLKMVGLDAYKKKKLKGYSRGMKQRLGIAQALLNEPKLLICDEPTSALDPIGRKEILDILLQVKEKTTIILSTHILSDVERICDHIAILKDGVIALHGELNELRQAYGKNTFMIHFQKTDDLQRMYKTLSTIHDQIHIEENQMIIQSDTPEVLEKQLMEKLLEQNIMPLNFAWQQPSLEHVFMEVVQ</sequence>
<dbReference type="InterPro" id="IPR027417">
    <property type="entry name" value="P-loop_NTPase"/>
</dbReference>
<name>A0A7G9GMV2_9FIRM</name>
<gene>
    <name evidence="6" type="ORF">H9Q80_18135</name>
</gene>
<dbReference type="PANTHER" id="PTHR43335">
    <property type="entry name" value="ABC TRANSPORTER, ATP-BINDING PROTEIN"/>
    <property type="match status" value="1"/>
</dbReference>
<dbReference type="AlphaFoldDB" id="A0A7G9GMV2"/>